<reference evidence="1 2" key="1">
    <citation type="submission" date="2022-06" db="EMBL/GenBank/DDBJ databases">
        <title>Isolation of gut microbiota from human fecal samples.</title>
        <authorList>
            <person name="Pamer E.G."/>
            <person name="Barat B."/>
            <person name="Waligurski E."/>
            <person name="Medina S."/>
            <person name="Paddock L."/>
            <person name="Mostad J."/>
        </authorList>
    </citation>
    <scope>NUCLEOTIDE SEQUENCE [LARGE SCALE GENOMIC DNA]</scope>
    <source>
        <strain evidence="1 2">DFI.9.73</strain>
    </source>
</reference>
<dbReference type="Pfam" id="PF12675">
    <property type="entry name" value="DUF3795"/>
    <property type="match status" value="1"/>
</dbReference>
<name>A0ABT1S135_9FIRM</name>
<dbReference type="GeneID" id="90534060"/>
<comment type="caution">
    <text evidence="1">The sequence shown here is derived from an EMBL/GenBank/DDBJ whole genome shotgun (WGS) entry which is preliminary data.</text>
</comment>
<dbReference type="EMBL" id="JANFZH010000027">
    <property type="protein sequence ID" value="MCQ4840640.1"/>
    <property type="molecule type" value="Genomic_DNA"/>
</dbReference>
<proteinExistence type="predicted"/>
<gene>
    <name evidence="1" type="ORF">NE695_12045</name>
</gene>
<dbReference type="RefSeq" id="WP_066860810.1">
    <property type="nucleotide sequence ID" value="NZ_CABKVV010000010.1"/>
</dbReference>
<evidence type="ECO:0000313" key="1">
    <source>
        <dbReference type="EMBL" id="MCQ4840640.1"/>
    </source>
</evidence>
<accession>A0ABT1S135</accession>
<dbReference type="InterPro" id="IPR024227">
    <property type="entry name" value="DUF3795"/>
</dbReference>
<sequence>MTEFERIRKTIDSYCGLSCAECTYRETKHCGGCISTGGKPFHGSCEVAACAMEKKRGFCGECGEFACELLKSYSNDETHGDTPKGARIGRCMEIKGALLQEARKGTDPQGACGHHCHHCFLGQWCGGCRSVYPNCSFATLFEDGKCPNLTCSAGKGLDGCYGCEKLAGCGKGYYGAGDGYTAKGAALFIQKYGKEACAAVLETIEKSGCSYPGGACGPEAALQFLESYQK</sequence>
<protein>
    <submittedName>
        <fullName evidence="1">DUF3795 domain-containing protein</fullName>
    </submittedName>
</protein>
<keyword evidence="2" id="KW-1185">Reference proteome</keyword>
<evidence type="ECO:0000313" key="2">
    <source>
        <dbReference type="Proteomes" id="UP001524473"/>
    </source>
</evidence>
<dbReference type="Proteomes" id="UP001524473">
    <property type="component" value="Unassembled WGS sequence"/>
</dbReference>
<organism evidence="1 2">
    <name type="scientific">Neglectibacter timonensis</name>
    <dbReference type="NCBI Taxonomy" id="1776382"/>
    <lineage>
        <taxon>Bacteria</taxon>
        <taxon>Bacillati</taxon>
        <taxon>Bacillota</taxon>
        <taxon>Clostridia</taxon>
        <taxon>Eubacteriales</taxon>
        <taxon>Oscillospiraceae</taxon>
        <taxon>Neglectibacter</taxon>
    </lineage>
</organism>